<sequence length="248" mass="25409">MIMPYLEGKRALVTGGSRGIGAAIAVALAEAGADVAISYEHAADRAQGIVAKIKAKGRRALAVQASAADPTAVRALVDKTAEAFGGLDILVNNVGTSRVGPLAEMSLEDIDTLLNVNLRGAILTVQAAIPLLSDGGRVILIGSNVAERVPFPDLTLYATTKSAQLALTRGLAHELAPRNITVNVVQPGPIDTELNPADGPAFELNRGFTALKRYGTVDEIAAAVVFVASPGAAFMTGSALTVDGGFNA</sequence>
<dbReference type="PANTHER" id="PTHR42760:SF50">
    <property type="entry name" value="SHORT-CHAIN DEHYDROGENASE-RELATED"/>
    <property type="match status" value="1"/>
</dbReference>
<dbReference type="EMBL" id="JAIGNQ010000004">
    <property type="protein sequence ID" value="MBX7489565.1"/>
    <property type="molecule type" value="Genomic_DNA"/>
</dbReference>
<reference evidence="2 3" key="1">
    <citation type="submission" date="2021-08" db="EMBL/GenBank/DDBJ databases">
        <title>Comparative Genomics Analysis of the Genus Qipengyuania Reveals Extensive Genetic Diversity and Metabolic Versatility, Including the Description of Fifteen Novel Species.</title>
        <authorList>
            <person name="Liu Y."/>
        </authorList>
    </citation>
    <scope>NUCLEOTIDE SEQUENCE [LARGE SCALE GENOMIC DNA]</scope>
    <source>
        <strain evidence="2 3">GH25</strain>
    </source>
</reference>
<proteinExistence type="inferred from homology"/>
<comment type="similarity">
    <text evidence="1">Belongs to the short-chain dehydrogenases/reductases (SDR) family.</text>
</comment>
<keyword evidence="3" id="KW-1185">Reference proteome</keyword>
<dbReference type="InterPro" id="IPR002347">
    <property type="entry name" value="SDR_fam"/>
</dbReference>
<dbReference type="SUPFAM" id="SSF51735">
    <property type="entry name" value="NAD(P)-binding Rossmann-fold domains"/>
    <property type="match status" value="1"/>
</dbReference>
<name>A0ABS7JHR8_9SPHN</name>
<evidence type="ECO:0000313" key="2">
    <source>
        <dbReference type="EMBL" id="MBX7489565.1"/>
    </source>
</evidence>
<evidence type="ECO:0000256" key="1">
    <source>
        <dbReference type="ARBA" id="ARBA00006484"/>
    </source>
</evidence>
<dbReference type="CDD" id="cd05233">
    <property type="entry name" value="SDR_c"/>
    <property type="match status" value="1"/>
</dbReference>
<dbReference type="PANTHER" id="PTHR42760">
    <property type="entry name" value="SHORT-CHAIN DEHYDROGENASES/REDUCTASES FAMILY MEMBER"/>
    <property type="match status" value="1"/>
</dbReference>
<dbReference type="Gene3D" id="3.40.50.720">
    <property type="entry name" value="NAD(P)-binding Rossmann-like Domain"/>
    <property type="match status" value="1"/>
</dbReference>
<accession>A0ABS7JHR8</accession>
<dbReference type="Proteomes" id="UP000776651">
    <property type="component" value="Unassembled WGS sequence"/>
</dbReference>
<evidence type="ECO:0000313" key="3">
    <source>
        <dbReference type="Proteomes" id="UP000776651"/>
    </source>
</evidence>
<dbReference type="InterPro" id="IPR036291">
    <property type="entry name" value="NAD(P)-bd_dom_sf"/>
</dbReference>
<dbReference type="PRINTS" id="PR00080">
    <property type="entry name" value="SDRFAMILY"/>
</dbReference>
<dbReference type="PRINTS" id="PR00081">
    <property type="entry name" value="GDHRDH"/>
</dbReference>
<dbReference type="Pfam" id="PF13561">
    <property type="entry name" value="adh_short_C2"/>
    <property type="match status" value="1"/>
</dbReference>
<comment type="caution">
    <text evidence="2">The sequence shown here is derived from an EMBL/GenBank/DDBJ whole genome shotgun (WGS) entry which is preliminary data.</text>
</comment>
<protein>
    <submittedName>
        <fullName evidence="2">SDR family oxidoreductase</fullName>
    </submittedName>
</protein>
<organism evidence="2 3">
    <name type="scientific">Qipengyuania pacifica</name>
    <dbReference type="NCBI Taxonomy" id="2860199"/>
    <lineage>
        <taxon>Bacteria</taxon>
        <taxon>Pseudomonadati</taxon>
        <taxon>Pseudomonadota</taxon>
        <taxon>Alphaproteobacteria</taxon>
        <taxon>Sphingomonadales</taxon>
        <taxon>Erythrobacteraceae</taxon>
        <taxon>Qipengyuania</taxon>
    </lineage>
</organism>
<gene>
    <name evidence="2" type="ORF">K3177_13665</name>
</gene>